<organism evidence="2 3">
    <name type="scientific">Rhodocytophaga rosea</name>
    <dbReference type="NCBI Taxonomy" id="2704465"/>
    <lineage>
        <taxon>Bacteria</taxon>
        <taxon>Pseudomonadati</taxon>
        <taxon>Bacteroidota</taxon>
        <taxon>Cytophagia</taxon>
        <taxon>Cytophagales</taxon>
        <taxon>Rhodocytophagaceae</taxon>
        <taxon>Rhodocytophaga</taxon>
    </lineage>
</organism>
<dbReference type="Gene3D" id="2.130.10.10">
    <property type="entry name" value="YVTN repeat-like/Quinoprotein amine dehydrogenase"/>
    <property type="match status" value="1"/>
</dbReference>
<feature type="transmembrane region" description="Helical" evidence="1">
    <location>
        <begin position="6"/>
        <end position="25"/>
    </location>
</feature>
<evidence type="ECO:0000313" key="2">
    <source>
        <dbReference type="EMBL" id="QHT65356.1"/>
    </source>
</evidence>
<reference evidence="2 3" key="1">
    <citation type="submission" date="2020-01" db="EMBL/GenBank/DDBJ databases">
        <authorList>
            <person name="Kim M.K."/>
        </authorList>
    </citation>
    <scope>NUCLEOTIDE SEQUENCE [LARGE SCALE GENOMIC DNA]</scope>
    <source>
        <strain evidence="2 3">172606-1</strain>
    </source>
</reference>
<dbReference type="SUPFAM" id="SSF52540">
    <property type="entry name" value="P-loop containing nucleoside triphosphate hydrolases"/>
    <property type="match status" value="1"/>
</dbReference>
<sequence length="1088" mass="124537">MSRNISAFAASVILIVLFLFCIIGCDSPKTSWQDLNGNFFYNGHDYALRLKFLFSDTSTSLETSTISDPKIEIINDSVIWKLGPVNNPNALYLSIDAGKNWKYINKLSSPIIKFWSSSDGEKLIFLSYDTLFYSLDRGISIKKIPKKKFLSSRNSYFDRNTNNLFLSGEDYLNDSPYYESGNYRFSFSDESLKPSSLNEFAESIAFFKDTLKIITRKGEIYKTSDWGEHWEQDSLTIRKFKLSNEEIRNLVTYGRNINLKLVYTNSTKTNYSYLNSSDFGNTWVRNTLPADPLNLPVSYLLFYPYDSVVTIPTTKPTKLFAKISELRFSAFTDSTLVSLDDSDNNHLFFRRFFWTSRKEPSVTQFFHAEVVPADHYSKARKYKLLETKDSIKVTIKIQKGPAFNGDIQLSLTGGPTFNYAMNRVLLSKEPYLSNSDSTEYAISFSKDIIGAVAGATKYKLELDYRDSGKENHYDLGVFLYNPKSFWEQKEFITTIIFLLLVVIFFLTQLSKKSAPLFSKWFPISLWGISTGFTTINDFLATSLKNYIDTGLLLFYLLLTIPAFFVFGIIKPSFFRSIASVAPFHFLAFFVSVWPTFRKRYYNEYLKNLSGRIGIQKQIILRSYNIRPVIEKYTPIPAVFFTNNFTEQVVAKPVDELISYFDPEKEISCRHIVIIGPGGQGKSALLREFVGQYLNLFDKHPSLPLPIYVNGSGKDINDISELIKNELGRFLISEDLFVKEMIAGQYFLMVDGLSEANLKPALLGNFVAFSNEAGVNTSLIFSIRPNERIEKEMNQSQCKIEVNPKKLDNKTVEVFEQAYLGEGNSLSESLRKICRSEKGEYLPILIRLAIIAHNEQIEDISQLYEKTVQILLKNKIQNDYEKTMEKISSLCLETYGKTGNREIIKTADNTELLETLTTCGLLLPTNTNNRFGNEPRTFKFFHDSIQTFFVVRAFFTPEIINDQKKLISLFKDFASKPIYSKDKSDIIFKNGSEIFQMGVFVFNSYGINLTQVFLEDLNQLADTYKLRFSAQNIIDSTSVKLTEFINSENSAFAILQIAIEMVSKDLYLLSELYHNLLQIIPADSNVHSA</sequence>
<proteinExistence type="predicted"/>
<gene>
    <name evidence="2" type="ORF">GXP67_01030</name>
</gene>
<dbReference type="Proteomes" id="UP000480178">
    <property type="component" value="Chromosome"/>
</dbReference>
<keyword evidence="3" id="KW-1185">Reference proteome</keyword>
<dbReference type="InterPro" id="IPR015943">
    <property type="entry name" value="WD40/YVTN_repeat-like_dom_sf"/>
</dbReference>
<dbReference type="KEGG" id="rhoz:GXP67_01030"/>
<evidence type="ECO:0000313" key="3">
    <source>
        <dbReference type="Proteomes" id="UP000480178"/>
    </source>
</evidence>
<dbReference type="AlphaFoldDB" id="A0A6C0GBN2"/>
<dbReference type="SUPFAM" id="SSF110296">
    <property type="entry name" value="Oligoxyloglucan reducing end-specific cellobiohydrolase"/>
    <property type="match status" value="1"/>
</dbReference>
<keyword evidence="1" id="KW-0812">Transmembrane</keyword>
<dbReference type="EMBL" id="CP048222">
    <property type="protein sequence ID" value="QHT65356.1"/>
    <property type="molecule type" value="Genomic_DNA"/>
</dbReference>
<feature type="transmembrane region" description="Helical" evidence="1">
    <location>
        <begin position="520"/>
        <end position="539"/>
    </location>
</feature>
<dbReference type="InterPro" id="IPR027417">
    <property type="entry name" value="P-loop_NTPase"/>
</dbReference>
<dbReference type="Gene3D" id="3.40.50.300">
    <property type="entry name" value="P-loop containing nucleotide triphosphate hydrolases"/>
    <property type="match status" value="1"/>
</dbReference>
<name>A0A6C0GBN2_9BACT</name>
<protein>
    <recommendedName>
        <fullName evidence="4">NACHT domain-containing protein</fullName>
    </recommendedName>
</protein>
<feature type="transmembrane region" description="Helical" evidence="1">
    <location>
        <begin position="551"/>
        <end position="569"/>
    </location>
</feature>
<feature type="transmembrane region" description="Helical" evidence="1">
    <location>
        <begin position="491"/>
        <end position="508"/>
    </location>
</feature>
<keyword evidence="1" id="KW-1133">Transmembrane helix</keyword>
<dbReference type="RefSeq" id="WP_162441443.1">
    <property type="nucleotide sequence ID" value="NZ_CP048222.1"/>
</dbReference>
<keyword evidence="1" id="KW-0472">Membrane</keyword>
<evidence type="ECO:0008006" key="4">
    <source>
        <dbReference type="Google" id="ProtNLM"/>
    </source>
</evidence>
<accession>A0A6C0GBN2</accession>
<feature type="transmembrane region" description="Helical" evidence="1">
    <location>
        <begin position="575"/>
        <end position="596"/>
    </location>
</feature>
<evidence type="ECO:0000256" key="1">
    <source>
        <dbReference type="SAM" id="Phobius"/>
    </source>
</evidence>